<evidence type="ECO:0000313" key="3">
    <source>
        <dbReference type="Proteomes" id="UP000467148"/>
    </source>
</evidence>
<dbReference type="KEGG" id="mhev:MHEL_54340"/>
<name>A0A7I7TF65_9MYCO</name>
<organism evidence="2 3">
    <name type="scientific">Mycolicibacterium helvum</name>
    <dbReference type="NCBI Taxonomy" id="1534349"/>
    <lineage>
        <taxon>Bacteria</taxon>
        <taxon>Bacillati</taxon>
        <taxon>Actinomycetota</taxon>
        <taxon>Actinomycetes</taxon>
        <taxon>Mycobacteriales</taxon>
        <taxon>Mycobacteriaceae</taxon>
        <taxon>Mycolicibacterium</taxon>
    </lineage>
</organism>
<dbReference type="Proteomes" id="UP000467148">
    <property type="component" value="Chromosome"/>
</dbReference>
<feature type="region of interest" description="Disordered" evidence="1">
    <location>
        <begin position="89"/>
        <end position="150"/>
    </location>
</feature>
<keyword evidence="3" id="KW-1185">Reference proteome</keyword>
<sequence length="150" mass="14346">MEQRHSQALRCTAATAGTTVGACWPVRWVARVAGLTDMTPEAARPTAGPGAAGTSRPGVAVSAAGAVTSLAAEDRAVAAATPVAALAGRAGGDAAAPATESAAATGDPAAPPVPPSPPLPPVPVVLLPPIPPAPPAPPNPNIPPLPPSAP</sequence>
<protein>
    <submittedName>
        <fullName evidence="2">Uncharacterized protein</fullName>
    </submittedName>
</protein>
<dbReference type="AlphaFoldDB" id="A0A7I7TF65"/>
<feature type="compositionally biased region" description="Low complexity" evidence="1">
    <location>
        <begin position="89"/>
        <end position="104"/>
    </location>
</feature>
<evidence type="ECO:0000256" key="1">
    <source>
        <dbReference type="SAM" id="MobiDB-lite"/>
    </source>
</evidence>
<accession>A0A7I7TF65</accession>
<feature type="compositionally biased region" description="Pro residues" evidence="1">
    <location>
        <begin position="109"/>
        <end position="150"/>
    </location>
</feature>
<reference evidence="2 3" key="1">
    <citation type="journal article" date="2019" name="Emerg. Microbes Infect.">
        <title>Comprehensive subspecies identification of 175 nontuberculous mycobacteria species based on 7547 genomic profiles.</title>
        <authorList>
            <person name="Matsumoto Y."/>
            <person name="Kinjo T."/>
            <person name="Motooka D."/>
            <person name="Nabeya D."/>
            <person name="Jung N."/>
            <person name="Uechi K."/>
            <person name="Horii T."/>
            <person name="Iida T."/>
            <person name="Fujita J."/>
            <person name="Nakamura S."/>
        </authorList>
    </citation>
    <scope>NUCLEOTIDE SEQUENCE [LARGE SCALE GENOMIC DNA]</scope>
    <source>
        <strain evidence="2 3">JCM 30396</strain>
    </source>
</reference>
<gene>
    <name evidence="2" type="ORF">MHEL_54340</name>
</gene>
<dbReference type="PROSITE" id="PS51257">
    <property type="entry name" value="PROKAR_LIPOPROTEIN"/>
    <property type="match status" value="1"/>
</dbReference>
<dbReference type="EMBL" id="AP022596">
    <property type="protein sequence ID" value="BBY67191.1"/>
    <property type="molecule type" value="Genomic_DNA"/>
</dbReference>
<proteinExistence type="predicted"/>
<evidence type="ECO:0000313" key="2">
    <source>
        <dbReference type="EMBL" id="BBY67191.1"/>
    </source>
</evidence>